<dbReference type="InterPro" id="IPR005593">
    <property type="entry name" value="Xul5P/Fru6P_PKetolase"/>
</dbReference>
<dbReference type="GO" id="GO:0005975">
    <property type="term" value="P:carbohydrate metabolic process"/>
    <property type="evidence" value="ECO:0007669"/>
    <property type="project" value="InterPro"/>
</dbReference>
<dbReference type="Proteomes" id="UP000225108">
    <property type="component" value="Unassembled WGS sequence"/>
</dbReference>
<reference evidence="7 8" key="1">
    <citation type="submission" date="2017-10" db="EMBL/GenBank/DDBJ databases">
        <title>The draft genome sequence of Williamsia sp. BULT 1.1 isolated from the semi-arid grassland soils from South Africa.</title>
        <authorList>
            <person name="Kabwe M.H."/>
            <person name="Govender N."/>
            <person name="Mutseka Lunga P."/>
            <person name="Vikram S."/>
            <person name="Makhalanyane T.P."/>
        </authorList>
    </citation>
    <scope>NUCLEOTIDE SEQUENCE [LARGE SCALE GENOMIC DNA]</scope>
    <source>
        <strain evidence="7 8">BULT 1.1</strain>
    </source>
</reference>
<evidence type="ECO:0000259" key="6">
    <source>
        <dbReference type="Pfam" id="PF09364"/>
    </source>
</evidence>
<dbReference type="NCBIfam" id="NF003619">
    <property type="entry name" value="PRK05261.1-4"/>
    <property type="match status" value="1"/>
</dbReference>
<dbReference type="InterPro" id="IPR018970">
    <property type="entry name" value="Xul5P/Fru6P_PKetolase_N"/>
</dbReference>
<evidence type="ECO:0000256" key="2">
    <source>
        <dbReference type="ARBA" id="ARBA00005623"/>
    </source>
</evidence>
<dbReference type="PIRSF" id="PIRSF017245">
    <property type="entry name" value="Phosphoketolase"/>
    <property type="match status" value="1"/>
</dbReference>
<accession>A0A2G3PI12</accession>
<feature type="domain" description="Xylulose 5-phosphate/Fructose 6-phosphate phosphoketolase C-terminal" evidence="5">
    <location>
        <begin position="586"/>
        <end position="793"/>
    </location>
</feature>
<evidence type="ECO:0000259" key="5">
    <source>
        <dbReference type="Pfam" id="PF09363"/>
    </source>
</evidence>
<dbReference type="RefSeq" id="WP_099383846.1">
    <property type="nucleotide sequence ID" value="NZ_PEBD01000010.1"/>
</dbReference>
<dbReference type="PANTHER" id="PTHR31273:SF0">
    <property type="entry name" value="PHOSPHOKETOLASE-RELATED"/>
    <property type="match status" value="1"/>
</dbReference>
<organism evidence="7 8">
    <name type="scientific">Williamsia marianensis</name>
    <dbReference type="NCBI Taxonomy" id="85044"/>
    <lineage>
        <taxon>Bacteria</taxon>
        <taxon>Bacillati</taxon>
        <taxon>Actinomycetota</taxon>
        <taxon>Actinomycetes</taxon>
        <taxon>Mycobacteriales</taxon>
        <taxon>Nocardiaceae</taxon>
        <taxon>Williamsia</taxon>
    </lineage>
</organism>
<dbReference type="Gene3D" id="3.40.50.970">
    <property type="match status" value="2"/>
</dbReference>
<dbReference type="SUPFAM" id="SSF52518">
    <property type="entry name" value="Thiamin diphosphate-binding fold (THDP-binding)"/>
    <property type="match status" value="2"/>
</dbReference>
<dbReference type="EMBL" id="PEBD01000010">
    <property type="protein sequence ID" value="PHV65458.1"/>
    <property type="molecule type" value="Genomic_DNA"/>
</dbReference>
<proteinExistence type="inferred from homology"/>
<evidence type="ECO:0000256" key="1">
    <source>
        <dbReference type="ARBA" id="ARBA00001964"/>
    </source>
</evidence>
<dbReference type="PANTHER" id="PTHR31273">
    <property type="entry name" value="PHOSPHOKETOLASE-RELATED"/>
    <property type="match status" value="1"/>
</dbReference>
<dbReference type="Gene3D" id="3.40.50.920">
    <property type="match status" value="1"/>
</dbReference>
<keyword evidence="3" id="KW-0786">Thiamine pyrophosphate</keyword>
<dbReference type="InterPro" id="IPR019789">
    <property type="entry name" value="Xul5P/Fru6P_PKetolase_ThDP_BS"/>
</dbReference>
<protein>
    <submittedName>
        <fullName evidence="7">Phosphoketolase</fullName>
    </submittedName>
</protein>
<dbReference type="AlphaFoldDB" id="A0A2G3PI12"/>
<evidence type="ECO:0000313" key="8">
    <source>
        <dbReference type="Proteomes" id="UP000225108"/>
    </source>
</evidence>
<dbReference type="Pfam" id="PF03894">
    <property type="entry name" value="XFP"/>
    <property type="match status" value="1"/>
</dbReference>
<dbReference type="PROSITE" id="PS60002">
    <property type="entry name" value="PHOSPHOKETOLASE_1"/>
    <property type="match status" value="1"/>
</dbReference>
<keyword evidence="4" id="KW-0456">Lyase</keyword>
<sequence length="794" mass="88006">MTLAGYTDSELELDLRWWSATNYLTVAQIYLQDNVLLREPLSVEHIKPRLLGHWGTSPGLAMVYTLLNRRIRETDSKWLYITGPGHGGPALVAATYLEGTYSEIYPHVSPDADGVRALCRQFSTPGGIPSHVSVQTPGSIHEGGELGYALIHAAGAAFDSPDLVVACVVGDGEAETGPLAGSWKIPAFLNPARDGAVLPILHLNGAKIASPTVFGRSSDDDIAAFLSGQGWEPIFVGGDDPHAVFPAMAQAIANAHDKIVEIQKLAREGDPSGDKWPAIVMRTPKGWTGPHEVDGKLIEGTHWSHQVPLSGVKENPEHLALLEEWLRSYKPDDLFDKSGALIDDLADLAPSGELRMGATPYANGGRALVPLKIPPLESYALDIEAPGALAYETTKVLGELMRDIYRDNSDANHGGSFRLFSPDETASNRLQAVFEQTDRCWQLPTNENDDNLSPEGRVMEVLSEHLCQGWLEGYLLTGRHGLFATYEAFAMVSVSMLVQHTKWLQHAAELPWREPVASLNVLLTSTCWRNDHNGFSHQGPGLIDAVIPLAPGVVRVWLPPDSNTLLSVADHCFRSRDHVNVLVVDKQKHPQYLTLEQAHKHAEAGASIWEWAGTEGETNDADPEQPDIVLAAAGDVPTEEILAAAHLLREWVPWLRVRVVNVVDLMVLLPQDQHPHGLPESKFLDLFTAETDVVFAFHGYPRAIHQQLHGRTRADRFHVRGFIEQGTTTTAFDMVVQNKMSRYHLVLEALRRTRRVPERSQELAEFCRSQLQRHTEYVTTHFEDMPEIREWKWS</sequence>
<dbReference type="PROSITE" id="PS60003">
    <property type="entry name" value="PHOSPHOKETOLASE_2"/>
    <property type="match status" value="1"/>
</dbReference>
<dbReference type="InterPro" id="IPR019790">
    <property type="entry name" value="Xul5P/Fru6P_PKetolase_CS"/>
</dbReference>
<dbReference type="Pfam" id="PF09363">
    <property type="entry name" value="XFP_C"/>
    <property type="match status" value="1"/>
</dbReference>
<feature type="domain" description="Xylulose 5-phosphate/Fructose 6-phosphate phosphoketolase N-terminal" evidence="6">
    <location>
        <begin position="10"/>
        <end position="366"/>
    </location>
</feature>
<comment type="caution">
    <text evidence="7">The sequence shown here is derived from an EMBL/GenBank/DDBJ whole genome shotgun (WGS) entry which is preliminary data.</text>
</comment>
<dbReference type="InterPro" id="IPR009014">
    <property type="entry name" value="Transketo_C/PFOR_II"/>
</dbReference>
<dbReference type="Pfam" id="PF09364">
    <property type="entry name" value="XFP_N"/>
    <property type="match status" value="1"/>
</dbReference>
<name>A0A2G3PI12_WILMA</name>
<dbReference type="GO" id="GO:0000287">
    <property type="term" value="F:magnesium ion binding"/>
    <property type="evidence" value="ECO:0007669"/>
    <property type="project" value="UniProtKB-ARBA"/>
</dbReference>
<evidence type="ECO:0000256" key="3">
    <source>
        <dbReference type="ARBA" id="ARBA00023052"/>
    </source>
</evidence>
<gene>
    <name evidence="7" type="ORF">CSW57_16960</name>
</gene>
<evidence type="ECO:0000256" key="4">
    <source>
        <dbReference type="ARBA" id="ARBA00023239"/>
    </source>
</evidence>
<comment type="similarity">
    <text evidence="2">Belongs to the XFP family.</text>
</comment>
<evidence type="ECO:0000313" key="7">
    <source>
        <dbReference type="EMBL" id="PHV65458.1"/>
    </source>
</evidence>
<comment type="cofactor">
    <cofactor evidence="1">
        <name>thiamine diphosphate</name>
        <dbReference type="ChEBI" id="CHEBI:58937"/>
    </cofactor>
</comment>
<dbReference type="GO" id="GO:0016832">
    <property type="term" value="F:aldehyde-lyase activity"/>
    <property type="evidence" value="ECO:0007669"/>
    <property type="project" value="InterPro"/>
</dbReference>
<dbReference type="InterPro" id="IPR018969">
    <property type="entry name" value="Xul5P/Fru6P_PKetolase_C"/>
</dbReference>
<dbReference type="InterPro" id="IPR029061">
    <property type="entry name" value="THDP-binding"/>
</dbReference>